<sequence length="71" mass="7869">MAAVTPTQLDTIAAFLETSREYLDIDHAIRLRWPRLSSRESRGGARPRGAKPAGKRNRRTGAGKNRYACTA</sequence>
<evidence type="ECO:0000313" key="3">
    <source>
        <dbReference type="Proteomes" id="UP000663444"/>
    </source>
</evidence>
<protein>
    <submittedName>
        <fullName evidence="2">Uncharacterized protein</fullName>
    </submittedName>
</protein>
<dbReference type="EMBL" id="CP064781">
    <property type="protein sequence ID" value="QRJ62164.1"/>
    <property type="molecule type" value="Genomic_DNA"/>
</dbReference>
<evidence type="ECO:0000313" key="2">
    <source>
        <dbReference type="EMBL" id="QRJ62164.1"/>
    </source>
</evidence>
<name>A0A974PVX4_9RHOO</name>
<gene>
    <name evidence="2" type="ORF">IWH25_10150</name>
</gene>
<proteinExistence type="predicted"/>
<organism evidence="2 3">
    <name type="scientific">Azospira restricta</name>
    <dbReference type="NCBI Taxonomy" id="404405"/>
    <lineage>
        <taxon>Bacteria</taxon>
        <taxon>Pseudomonadati</taxon>
        <taxon>Pseudomonadota</taxon>
        <taxon>Betaproteobacteria</taxon>
        <taxon>Rhodocyclales</taxon>
        <taxon>Rhodocyclaceae</taxon>
        <taxon>Azospira</taxon>
    </lineage>
</organism>
<dbReference type="AlphaFoldDB" id="A0A974PVX4"/>
<accession>A0A974PVX4</accession>
<dbReference type="KEGG" id="ares:IWH25_10150"/>
<keyword evidence="3" id="KW-1185">Reference proteome</keyword>
<reference evidence="2" key="1">
    <citation type="submission" date="2020-11" db="EMBL/GenBank/DDBJ databases">
        <title>Azospira restricta DSM 18626 genome sequence.</title>
        <authorList>
            <person name="Moe W.M."/>
        </authorList>
    </citation>
    <scope>NUCLEOTIDE SEQUENCE</scope>
    <source>
        <strain evidence="2">DSM 18626</strain>
    </source>
</reference>
<evidence type="ECO:0000256" key="1">
    <source>
        <dbReference type="SAM" id="MobiDB-lite"/>
    </source>
</evidence>
<dbReference type="Proteomes" id="UP000663444">
    <property type="component" value="Chromosome"/>
</dbReference>
<feature type="region of interest" description="Disordered" evidence="1">
    <location>
        <begin position="36"/>
        <end position="71"/>
    </location>
</feature>
<dbReference type="RefSeq" id="WP_203385692.1">
    <property type="nucleotide sequence ID" value="NZ_CP064781.1"/>
</dbReference>